<gene>
    <name evidence="2" type="ORF">BST96_09475</name>
</gene>
<evidence type="ECO:0000256" key="1">
    <source>
        <dbReference type="SAM" id="Phobius"/>
    </source>
</evidence>
<dbReference type="EMBL" id="CP019343">
    <property type="protein sequence ID" value="ARN74333.1"/>
    <property type="molecule type" value="Genomic_DNA"/>
</dbReference>
<keyword evidence="1" id="KW-1133">Transmembrane helix</keyword>
<keyword evidence="1" id="KW-0812">Transmembrane</keyword>
<dbReference type="KEGG" id="osg:BST96_09475"/>
<dbReference type="AlphaFoldDB" id="A0A1X9NK41"/>
<reference evidence="2 3" key="1">
    <citation type="submission" date="2016-11" db="EMBL/GenBank/DDBJ databases">
        <title>Trade-off between light-utilization and light-protection in marine flavobacteria.</title>
        <authorList>
            <person name="Kumagai Y."/>
        </authorList>
    </citation>
    <scope>NUCLEOTIDE SEQUENCE [LARGE SCALE GENOMIC DNA]</scope>
    <source>
        <strain evidence="2 3">NBRC 107125</strain>
    </source>
</reference>
<dbReference type="RefSeq" id="WP_085758473.1">
    <property type="nucleotide sequence ID" value="NZ_CP019343.1"/>
</dbReference>
<evidence type="ECO:0000313" key="2">
    <source>
        <dbReference type="EMBL" id="ARN74333.1"/>
    </source>
</evidence>
<keyword evidence="1" id="KW-0472">Membrane</keyword>
<name>A0A1X9NK41_9GAMM</name>
<protein>
    <recommendedName>
        <fullName evidence="4">YcxB-like protein domain-containing protein</fullName>
    </recommendedName>
</protein>
<feature type="transmembrane region" description="Helical" evidence="1">
    <location>
        <begin position="28"/>
        <end position="46"/>
    </location>
</feature>
<dbReference type="Proteomes" id="UP000193450">
    <property type="component" value="Chromosome"/>
</dbReference>
<evidence type="ECO:0000313" key="3">
    <source>
        <dbReference type="Proteomes" id="UP000193450"/>
    </source>
</evidence>
<evidence type="ECO:0008006" key="4">
    <source>
        <dbReference type="Google" id="ProtNLM"/>
    </source>
</evidence>
<sequence>MTIEYFLSIQDKIEINKRCIPRSKGHDILFFVFYFVTLFILFVTYINSDILNIFTLIMMSFISAAIVYMTRKYLFYITHIGADKIYKDSIVTLEIGEIYIECIEEHRHESTGRIGKEVLKRRTNDVQKFFSDKEFLYIVFCFSVIGIPLISLSKENNEHILMLNKVNKC</sequence>
<organism evidence="2 3">
    <name type="scientific">Oceanicoccus sagamiensis</name>
    <dbReference type="NCBI Taxonomy" id="716816"/>
    <lineage>
        <taxon>Bacteria</taxon>
        <taxon>Pseudomonadati</taxon>
        <taxon>Pseudomonadota</taxon>
        <taxon>Gammaproteobacteria</taxon>
        <taxon>Cellvibrionales</taxon>
        <taxon>Spongiibacteraceae</taxon>
        <taxon>Oceanicoccus</taxon>
    </lineage>
</organism>
<keyword evidence="3" id="KW-1185">Reference proteome</keyword>
<proteinExistence type="predicted"/>
<feature type="transmembrane region" description="Helical" evidence="1">
    <location>
        <begin position="52"/>
        <end position="70"/>
    </location>
</feature>
<accession>A0A1X9NK41</accession>
<feature type="transmembrane region" description="Helical" evidence="1">
    <location>
        <begin position="135"/>
        <end position="153"/>
    </location>
</feature>